<name>A0A4Y2HA69_ARAVE</name>
<dbReference type="AlphaFoldDB" id="A0A4Y2HA69"/>
<evidence type="ECO:0000313" key="1">
    <source>
        <dbReference type="EMBL" id="GBM62095.1"/>
    </source>
</evidence>
<evidence type="ECO:0000313" key="2">
    <source>
        <dbReference type="Proteomes" id="UP000499080"/>
    </source>
</evidence>
<keyword evidence="2" id="KW-1185">Reference proteome</keyword>
<dbReference type="Proteomes" id="UP000499080">
    <property type="component" value="Unassembled WGS sequence"/>
</dbReference>
<organism evidence="1 2">
    <name type="scientific">Araneus ventricosus</name>
    <name type="common">Orbweaver spider</name>
    <name type="synonym">Epeira ventricosa</name>
    <dbReference type="NCBI Taxonomy" id="182803"/>
    <lineage>
        <taxon>Eukaryota</taxon>
        <taxon>Metazoa</taxon>
        <taxon>Ecdysozoa</taxon>
        <taxon>Arthropoda</taxon>
        <taxon>Chelicerata</taxon>
        <taxon>Arachnida</taxon>
        <taxon>Araneae</taxon>
        <taxon>Araneomorphae</taxon>
        <taxon>Entelegynae</taxon>
        <taxon>Araneoidea</taxon>
        <taxon>Araneidae</taxon>
        <taxon>Araneus</taxon>
    </lineage>
</organism>
<gene>
    <name evidence="1" type="ORF">AVEN_49331_1</name>
</gene>
<reference evidence="1 2" key="1">
    <citation type="journal article" date="2019" name="Sci. Rep.">
        <title>Orb-weaving spider Araneus ventricosus genome elucidates the spidroin gene catalogue.</title>
        <authorList>
            <person name="Kono N."/>
            <person name="Nakamura H."/>
            <person name="Ohtoshi R."/>
            <person name="Moran D.A.P."/>
            <person name="Shinohara A."/>
            <person name="Yoshida Y."/>
            <person name="Fujiwara M."/>
            <person name="Mori M."/>
            <person name="Tomita M."/>
            <person name="Arakawa K."/>
        </authorList>
    </citation>
    <scope>NUCLEOTIDE SEQUENCE [LARGE SCALE GENOMIC DNA]</scope>
</reference>
<proteinExistence type="predicted"/>
<protein>
    <submittedName>
        <fullName evidence="1">Uncharacterized protein</fullName>
    </submittedName>
</protein>
<comment type="caution">
    <text evidence="1">The sequence shown here is derived from an EMBL/GenBank/DDBJ whole genome shotgun (WGS) entry which is preliminary data.</text>
</comment>
<dbReference type="EMBL" id="BGPR01001800">
    <property type="protein sequence ID" value="GBM62095.1"/>
    <property type="molecule type" value="Genomic_DNA"/>
</dbReference>
<sequence>MILQCRKFHFITKLFEACCKELQRHFLARRRSKHNIYRASTVSINTYSQWTPSSRVVDVNGTVRSADHAKRASRLVKWSSRRGRMGAADRAERTLDRSPFVLSLKWNGGGLVPVVLMDFE</sequence>
<accession>A0A4Y2HA69</accession>